<evidence type="ECO:0000313" key="2">
    <source>
        <dbReference type="Proteomes" id="UP000054324"/>
    </source>
</evidence>
<accession>A0A074ZJS6</accession>
<proteinExistence type="predicted"/>
<dbReference type="RefSeq" id="XP_009168989.1">
    <property type="nucleotide sequence ID" value="XM_009170725.1"/>
</dbReference>
<sequence>MLSVVIRPAQFATRGLSSHSRLNQSNIDRCETSEQCSDSSGFTVQLLALACAEFVEVVLVTRLPKSPSQENST</sequence>
<dbReference type="Proteomes" id="UP000054324">
    <property type="component" value="Unassembled WGS sequence"/>
</dbReference>
<gene>
    <name evidence="1" type="ORF">T265_05660</name>
</gene>
<dbReference type="EMBL" id="KL596727">
    <property type="protein sequence ID" value="KER27256.1"/>
    <property type="molecule type" value="Genomic_DNA"/>
</dbReference>
<dbReference type="CTD" id="20319842"/>
<dbReference type="KEGG" id="ovi:T265_05660"/>
<reference evidence="1 2" key="1">
    <citation type="submission" date="2013-11" db="EMBL/GenBank/DDBJ databases">
        <title>Opisthorchis viverrini - life in the bile duct.</title>
        <authorList>
            <person name="Young N.D."/>
            <person name="Nagarajan N."/>
            <person name="Lin S.J."/>
            <person name="Korhonen P.K."/>
            <person name="Jex A.R."/>
            <person name="Hall R.S."/>
            <person name="Safavi-Hemami H."/>
            <person name="Kaewkong W."/>
            <person name="Bertrand D."/>
            <person name="Gao S."/>
            <person name="Seet Q."/>
            <person name="Wongkham S."/>
            <person name="Teh B.T."/>
            <person name="Wongkham C."/>
            <person name="Intapan P.M."/>
            <person name="Maleewong W."/>
            <person name="Yang X."/>
            <person name="Hu M."/>
            <person name="Wang Z."/>
            <person name="Hofmann A."/>
            <person name="Sternberg P.W."/>
            <person name="Tan P."/>
            <person name="Wang J."/>
            <person name="Gasser R.B."/>
        </authorList>
    </citation>
    <scope>NUCLEOTIDE SEQUENCE [LARGE SCALE GENOMIC DNA]</scope>
</reference>
<dbReference type="GeneID" id="20319842"/>
<name>A0A074ZJS6_OPIVI</name>
<evidence type="ECO:0000313" key="1">
    <source>
        <dbReference type="EMBL" id="KER27256.1"/>
    </source>
</evidence>
<protein>
    <submittedName>
        <fullName evidence="1">Uncharacterized protein</fullName>
    </submittedName>
</protein>
<organism evidence="1 2">
    <name type="scientific">Opisthorchis viverrini</name>
    <name type="common">Southeast Asian liver fluke</name>
    <dbReference type="NCBI Taxonomy" id="6198"/>
    <lineage>
        <taxon>Eukaryota</taxon>
        <taxon>Metazoa</taxon>
        <taxon>Spiralia</taxon>
        <taxon>Lophotrochozoa</taxon>
        <taxon>Platyhelminthes</taxon>
        <taxon>Trematoda</taxon>
        <taxon>Digenea</taxon>
        <taxon>Opisthorchiida</taxon>
        <taxon>Opisthorchiata</taxon>
        <taxon>Opisthorchiidae</taxon>
        <taxon>Opisthorchis</taxon>
    </lineage>
</organism>
<dbReference type="AlphaFoldDB" id="A0A074ZJS6"/>
<keyword evidence="2" id="KW-1185">Reference proteome</keyword>